<dbReference type="InterPro" id="IPR007167">
    <property type="entry name" value="Fe-transptr_FeoA-like"/>
</dbReference>
<dbReference type="RefSeq" id="WP_138153222.1">
    <property type="nucleotide sequence ID" value="NZ_CBDDKQ010000003.1"/>
</dbReference>
<keyword evidence="4" id="KW-1185">Reference proteome</keyword>
<evidence type="ECO:0000313" key="4">
    <source>
        <dbReference type="Proteomes" id="UP000308901"/>
    </source>
</evidence>
<accession>A0A5R8XZ78</accession>
<keyword evidence="1" id="KW-0408">Iron</keyword>
<comment type="caution">
    <text evidence="3">The sequence shown here is derived from an EMBL/GenBank/DDBJ whole genome shotgun (WGS) entry which is preliminary data.</text>
</comment>
<evidence type="ECO:0000259" key="2">
    <source>
        <dbReference type="SMART" id="SM00899"/>
    </source>
</evidence>
<protein>
    <submittedName>
        <fullName evidence="3">Ferrous iron transport protein A</fullName>
    </submittedName>
</protein>
<dbReference type="GO" id="GO:0046914">
    <property type="term" value="F:transition metal ion binding"/>
    <property type="evidence" value="ECO:0007669"/>
    <property type="project" value="InterPro"/>
</dbReference>
<dbReference type="PANTHER" id="PTHR42954:SF2">
    <property type="entry name" value="FE(2+) TRANSPORT PROTEIN A"/>
    <property type="match status" value="1"/>
</dbReference>
<dbReference type="Pfam" id="PF04023">
    <property type="entry name" value="FeoA"/>
    <property type="match status" value="1"/>
</dbReference>
<evidence type="ECO:0000313" key="3">
    <source>
        <dbReference type="EMBL" id="TLP36968.1"/>
    </source>
</evidence>
<feature type="domain" description="Ferrous iron transporter FeoA-like" evidence="2">
    <location>
        <begin position="1"/>
        <end position="73"/>
    </location>
</feature>
<organism evidence="3 4">
    <name type="scientific">Arcobacter arenosus</name>
    <dbReference type="NCBI Taxonomy" id="2576037"/>
    <lineage>
        <taxon>Bacteria</taxon>
        <taxon>Pseudomonadati</taxon>
        <taxon>Campylobacterota</taxon>
        <taxon>Epsilonproteobacteria</taxon>
        <taxon>Campylobacterales</taxon>
        <taxon>Arcobacteraceae</taxon>
        <taxon>Arcobacter</taxon>
    </lineage>
</organism>
<gene>
    <name evidence="3" type="ORF">FDK22_12040</name>
</gene>
<name>A0A5R8XZ78_9BACT</name>
<dbReference type="AlphaFoldDB" id="A0A5R8XZ78"/>
<dbReference type="PANTHER" id="PTHR42954">
    <property type="entry name" value="FE(2+) TRANSPORT PROTEIN A"/>
    <property type="match status" value="1"/>
</dbReference>
<reference evidence="3 4" key="1">
    <citation type="submission" date="2019-05" db="EMBL/GenBank/DDBJ databases">
        <title>Arcobacter sp. nov., isolated from sea sediment.</title>
        <authorList>
            <person name="Kim W."/>
        </authorList>
    </citation>
    <scope>NUCLEOTIDE SEQUENCE [LARGE SCALE GENOMIC DNA]</scope>
    <source>
        <strain evidence="3 4">CAU 1517</strain>
    </source>
</reference>
<dbReference type="InterPro" id="IPR052713">
    <property type="entry name" value="FeoA"/>
</dbReference>
<proteinExistence type="predicted"/>
<dbReference type="InterPro" id="IPR038157">
    <property type="entry name" value="FeoA_core_dom"/>
</dbReference>
<dbReference type="Proteomes" id="UP000308901">
    <property type="component" value="Unassembled WGS sequence"/>
</dbReference>
<dbReference type="EMBL" id="VANU01000005">
    <property type="protein sequence ID" value="TLP36968.1"/>
    <property type="molecule type" value="Genomic_DNA"/>
</dbReference>
<evidence type="ECO:0000256" key="1">
    <source>
        <dbReference type="ARBA" id="ARBA00023004"/>
    </source>
</evidence>
<dbReference type="InterPro" id="IPR008988">
    <property type="entry name" value="Transcriptional_repressor_C"/>
</dbReference>
<sequence length="78" mass="8790">MKLSELQKGECGKIISIDTDSVLKSRFSSFGITRNSLIYVIEQTISKNTIEIRINNTKIALRLSEAKTIEVEKAECEI</sequence>
<dbReference type="OrthoDB" id="5340000at2"/>
<dbReference type="SUPFAM" id="SSF50037">
    <property type="entry name" value="C-terminal domain of transcriptional repressors"/>
    <property type="match status" value="1"/>
</dbReference>
<dbReference type="SMART" id="SM00899">
    <property type="entry name" value="FeoA"/>
    <property type="match status" value="1"/>
</dbReference>
<dbReference type="Gene3D" id="2.30.30.90">
    <property type="match status" value="1"/>
</dbReference>